<name>A0A8D2KZ73_VARKO</name>
<evidence type="ECO:0000313" key="1">
    <source>
        <dbReference type="Ensembl" id="ENSVKKP00000014502.1"/>
    </source>
</evidence>
<protein>
    <submittedName>
        <fullName evidence="1">Uncharacterized protein</fullName>
    </submittedName>
</protein>
<evidence type="ECO:0000313" key="2">
    <source>
        <dbReference type="Proteomes" id="UP000694545"/>
    </source>
</evidence>
<dbReference type="AlphaFoldDB" id="A0A8D2KZ73"/>
<reference evidence="1" key="1">
    <citation type="submission" date="2025-08" db="UniProtKB">
        <authorList>
            <consortium name="Ensembl"/>
        </authorList>
    </citation>
    <scope>IDENTIFICATION</scope>
</reference>
<accession>A0A8D2KZ73</accession>
<dbReference type="Ensembl" id="ENSVKKT00000014855.1">
    <property type="protein sequence ID" value="ENSVKKP00000014502.1"/>
    <property type="gene ID" value="ENSVKKG00000009976.1"/>
</dbReference>
<proteinExistence type="predicted"/>
<keyword evidence="2" id="KW-1185">Reference proteome</keyword>
<sequence>MLADFCGQFLLLPRGRKKKEAGTEETEKLPPLSVPWLQRFDKSSRLVLSALMSGHWGALAAFRILQRSPSGEDARQGFNWQIFTENLCSQEPVLKGSEKILTM</sequence>
<organism evidence="1 2">
    <name type="scientific">Varanus komodoensis</name>
    <name type="common">Komodo dragon</name>
    <dbReference type="NCBI Taxonomy" id="61221"/>
    <lineage>
        <taxon>Eukaryota</taxon>
        <taxon>Metazoa</taxon>
        <taxon>Chordata</taxon>
        <taxon>Craniata</taxon>
        <taxon>Vertebrata</taxon>
        <taxon>Euteleostomi</taxon>
        <taxon>Lepidosauria</taxon>
        <taxon>Squamata</taxon>
        <taxon>Bifurcata</taxon>
        <taxon>Unidentata</taxon>
        <taxon>Episquamata</taxon>
        <taxon>Toxicofera</taxon>
        <taxon>Anguimorpha</taxon>
        <taxon>Paleoanguimorpha</taxon>
        <taxon>Varanoidea</taxon>
        <taxon>Varanidae</taxon>
        <taxon>Varanus</taxon>
    </lineage>
</organism>
<dbReference type="Proteomes" id="UP000694545">
    <property type="component" value="Unplaced"/>
</dbReference>
<dbReference type="OMA" id="ALMSGHW"/>
<reference evidence="1" key="2">
    <citation type="submission" date="2025-09" db="UniProtKB">
        <authorList>
            <consortium name="Ensembl"/>
        </authorList>
    </citation>
    <scope>IDENTIFICATION</scope>
</reference>